<evidence type="ECO:0000256" key="2">
    <source>
        <dbReference type="ARBA" id="ARBA00005582"/>
    </source>
</evidence>
<comment type="caution">
    <text evidence="14">The sequence shown here is derived from an EMBL/GenBank/DDBJ whole genome shotgun (WGS) entry which is preliminary data.</text>
</comment>
<dbReference type="InterPro" id="IPR020476">
    <property type="entry name" value="Nudix_hydrolase"/>
</dbReference>
<dbReference type="OrthoDB" id="9804442at2"/>
<dbReference type="GO" id="GO:0008413">
    <property type="term" value="F:8-oxo-7,8-dihydroguanosine triphosphate pyrophosphatase activity"/>
    <property type="evidence" value="ECO:0007669"/>
    <property type="project" value="TreeGrafter"/>
</dbReference>
<dbReference type="Gene3D" id="3.90.79.10">
    <property type="entry name" value="Nucleoside Triphosphate Pyrophosphohydrolase"/>
    <property type="match status" value="1"/>
</dbReference>
<keyword evidence="4" id="KW-0235">DNA replication</keyword>
<dbReference type="PROSITE" id="PS00893">
    <property type="entry name" value="NUDIX_BOX"/>
    <property type="match status" value="1"/>
</dbReference>
<keyword evidence="6" id="KW-0227">DNA damage</keyword>
<dbReference type="PRINTS" id="PR00502">
    <property type="entry name" value="NUDIXFAMILY"/>
</dbReference>
<evidence type="ECO:0000256" key="12">
    <source>
        <dbReference type="RuleBase" id="RU003476"/>
    </source>
</evidence>
<dbReference type="InterPro" id="IPR047127">
    <property type="entry name" value="MutT-like"/>
</dbReference>
<dbReference type="PANTHER" id="PTHR47707">
    <property type="entry name" value="8-OXO-DGTP DIPHOSPHATASE"/>
    <property type="match status" value="1"/>
</dbReference>
<dbReference type="RefSeq" id="WP_145814497.1">
    <property type="nucleotide sequence ID" value="NZ_VIVK01000003.1"/>
</dbReference>
<evidence type="ECO:0000256" key="5">
    <source>
        <dbReference type="ARBA" id="ARBA00022723"/>
    </source>
</evidence>
<dbReference type="Pfam" id="PF00293">
    <property type="entry name" value="NUDIX"/>
    <property type="match status" value="1"/>
</dbReference>
<dbReference type="EC" id="3.6.1.55" evidence="11"/>
<dbReference type="SUPFAM" id="SSF55811">
    <property type="entry name" value="Nudix"/>
    <property type="match status" value="1"/>
</dbReference>
<comment type="catalytic activity">
    <reaction evidence="10">
        <text>8-oxo-dGTP + H2O = 8-oxo-dGMP + diphosphate + H(+)</text>
        <dbReference type="Rhea" id="RHEA:31575"/>
        <dbReference type="ChEBI" id="CHEBI:15377"/>
        <dbReference type="ChEBI" id="CHEBI:15378"/>
        <dbReference type="ChEBI" id="CHEBI:33019"/>
        <dbReference type="ChEBI" id="CHEBI:63224"/>
        <dbReference type="ChEBI" id="CHEBI:77896"/>
        <dbReference type="EC" id="3.6.1.55"/>
    </reaction>
</comment>
<comment type="similarity">
    <text evidence="2 12">Belongs to the Nudix hydrolase family.</text>
</comment>
<keyword evidence="9" id="KW-0234">DNA repair</keyword>
<dbReference type="InterPro" id="IPR020084">
    <property type="entry name" value="NUDIX_hydrolase_CS"/>
</dbReference>
<evidence type="ECO:0000256" key="4">
    <source>
        <dbReference type="ARBA" id="ARBA00022705"/>
    </source>
</evidence>
<keyword evidence="15" id="KW-1185">Reference proteome</keyword>
<dbReference type="Proteomes" id="UP000318380">
    <property type="component" value="Unassembled WGS sequence"/>
</dbReference>
<dbReference type="CDD" id="cd03425">
    <property type="entry name" value="NUDIX_MutT_NudA_like"/>
    <property type="match status" value="1"/>
</dbReference>
<evidence type="ECO:0000256" key="7">
    <source>
        <dbReference type="ARBA" id="ARBA00022801"/>
    </source>
</evidence>
<dbReference type="InterPro" id="IPR000086">
    <property type="entry name" value="NUDIX_hydrolase_dom"/>
</dbReference>
<feature type="domain" description="Nudix hydrolase" evidence="13">
    <location>
        <begin position="3"/>
        <end position="125"/>
    </location>
</feature>
<keyword evidence="5" id="KW-0479">Metal-binding</keyword>
<evidence type="ECO:0000256" key="1">
    <source>
        <dbReference type="ARBA" id="ARBA00001946"/>
    </source>
</evidence>
<dbReference type="InterPro" id="IPR015797">
    <property type="entry name" value="NUDIX_hydrolase-like_dom_sf"/>
</dbReference>
<evidence type="ECO:0000256" key="6">
    <source>
        <dbReference type="ARBA" id="ARBA00022763"/>
    </source>
</evidence>
<evidence type="ECO:0000259" key="13">
    <source>
        <dbReference type="PROSITE" id="PS51462"/>
    </source>
</evidence>
<dbReference type="GO" id="GO:0006260">
    <property type="term" value="P:DNA replication"/>
    <property type="evidence" value="ECO:0007669"/>
    <property type="project" value="UniProtKB-KW"/>
</dbReference>
<keyword evidence="7 12" id="KW-0378">Hydrolase</keyword>
<gene>
    <name evidence="14" type="ORF">FB561_7201</name>
</gene>
<evidence type="ECO:0000256" key="9">
    <source>
        <dbReference type="ARBA" id="ARBA00023204"/>
    </source>
</evidence>
<evidence type="ECO:0000313" key="15">
    <source>
        <dbReference type="Proteomes" id="UP000318380"/>
    </source>
</evidence>
<dbReference type="PANTHER" id="PTHR47707:SF1">
    <property type="entry name" value="NUDIX HYDROLASE FAMILY PROTEIN"/>
    <property type="match status" value="1"/>
</dbReference>
<dbReference type="PROSITE" id="PS51462">
    <property type="entry name" value="NUDIX"/>
    <property type="match status" value="1"/>
</dbReference>
<dbReference type="GO" id="GO:0035539">
    <property type="term" value="F:8-oxo-7,8-dihydrodeoxyguanosine triphosphate pyrophosphatase activity"/>
    <property type="evidence" value="ECO:0007669"/>
    <property type="project" value="UniProtKB-EC"/>
</dbReference>
<protein>
    <recommendedName>
        <fullName evidence="11">8-oxo-dGTP diphosphatase</fullName>
        <ecNumber evidence="11">3.6.1.55</ecNumber>
    </recommendedName>
</protein>
<evidence type="ECO:0000256" key="11">
    <source>
        <dbReference type="ARBA" id="ARBA00038905"/>
    </source>
</evidence>
<proteinExistence type="inferred from homology"/>
<evidence type="ECO:0000313" key="14">
    <source>
        <dbReference type="EMBL" id="TWD73312.1"/>
    </source>
</evidence>
<dbReference type="GO" id="GO:0006281">
    <property type="term" value="P:DNA repair"/>
    <property type="evidence" value="ECO:0007669"/>
    <property type="project" value="UniProtKB-KW"/>
</dbReference>
<dbReference type="EMBL" id="VIVK01000003">
    <property type="protein sequence ID" value="TWD73312.1"/>
    <property type="molecule type" value="Genomic_DNA"/>
</dbReference>
<accession>A0A561B3C8</accession>
<evidence type="ECO:0000256" key="10">
    <source>
        <dbReference type="ARBA" id="ARBA00035861"/>
    </source>
</evidence>
<evidence type="ECO:0000256" key="3">
    <source>
        <dbReference type="ARBA" id="ARBA00022457"/>
    </source>
</evidence>
<dbReference type="AlphaFoldDB" id="A0A561B3C8"/>
<sequence>MTDRQVVVGVAVVDAGRVLAALRPGPDGGWEFPGGKVEPGETDRDAAVRELDEELGLRVTVGASLGLDQPIGDKYVLRVYLAELMSGTPVLREHTETRWVSVARLSELDWLPADRPFVPLLRATLRGGG</sequence>
<comment type="cofactor">
    <cofactor evidence="1">
        <name>Mg(2+)</name>
        <dbReference type="ChEBI" id="CHEBI:18420"/>
    </cofactor>
</comment>
<keyword evidence="8" id="KW-0460">Magnesium</keyword>
<name>A0A561B3C8_9ACTN</name>
<keyword evidence="3" id="KW-0515">Mutator protein</keyword>
<organism evidence="14 15">
    <name type="scientific">Kribbella amoyensis</name>
    <dbReference type="NCBI Taxonomy" id="996641"/>
    <lineage>
        <taxon>Bacteria</taxon>
        <taxon>Bacillati</taxon>
        <taxon>Actinomycetota</taxon>
        <taxon>Actinomycetes</taxon>
        <taxon>Propionibacteriales</taxon>
        <taxon>Kribbellaceae</taxon>
        <taxon>Kribbella</taxon>
    </lineage>
</organism>
<dbReference type="GO" id="GO:0046872">
    <property type="term" value="F:metal ion binding"/>
    <property type="evidence" value="ECO:0007669"/>
    <property type="project" value="UniProtKB-KW"/>
</dbReference>
<dbReference type="GO" id="GO:0044715">
    <property type="term" value="F:8-oxo-dGDP phosphatase activity"/>
    <property type="evidence" value="ECO:0007669"/>
    <property type="project" value="TreeGrafter"/>
</dbReference>
<evidence type="ECO:0000256" key="8">
    <source>
        <dbReference type="ARBA" id="ARBA00022842"/>
    </source>
</evidence>
<reference evidence="14 15" key="1">
    <citation type="submission" date="2019-06" db="EMBL/GenBank/DDBJ databases">
        <title>Sequencing the genomes of 1000 actinobacteria strains.</title>
        <authorList>
            <person name="Klenk H.-P."/>
        </authorList>
    </citation>
    <scope>NUCLEOTIDE SEQUENCE [LARGE SCALE GENOMIC DNA]</scope>
    <source>
        <strain evidence="14 15">DSM 24683</strain>
    </source>
</reference>
<dbReference type="GO" id="GO:0044716">
    <property type="term" value="F:8-oxo-GDP phosphatase activity"/>
    <property type="evidence" value="ECO:0007669"/>
    <property type="project" value="TreeGrafter"/>
</dbReference>